<protein>
    <submittedName>
        <fullName evidence="2">Uncharacterized protein</fullName>
    </submittedName>
</protein>
<feature type="compositionally biased region" description="Acidic residues" evidence="1">
    <location>
        <begin position="141"/>
        <end position="154"/>
    </location>
</feature>
<feature type="region of interest" description="Disordered" evidence="1">
    <location>
        <begin position="130"/>
        <end position="154"/>
    </location>
</feature>
<accession>A0ABT8YCX9</accession>
<comment type="caution">
    <text evidence="2">The sequence shown here is derived from an EMBL/GenBank/DDBJ whole genome shotgun (WGS) entry which is preliminary data.</text>
</comment>
<name>A0ABT8YCX9_9SPHN</name>
<evidence type="ECO:0000313" key="3">
    <source>
        <dbReference type="Proteomes" id="UP001169764"/>
    </source>
</evidence>
<dbReference type="Proteomes" id="UP001169764">
    <property type="component" value="Unassembled WGS sequence"/>
</dbReference>
<evidence type="ECO:0000256" key="1">
    <source>
        <dbReference type="SAM" id="MobiDB-lite"/>
    </source>
</evidence>
<dbReference type="EMBL" id="JAUOTP010000009">
    <property type="protein sequence ID" value="MDO6416192.1"/>
    <property type="molecule type" value="Genomic_DNA"/>
</dbReference>
<sequence length="154" mass="17074">MPMRKWRTPGNNEPGARRSSRQNWFRYRSEHSKLDVAEWRFDGGWAMSVLERIDSITRGADAPLHFVIALDGPDGRSFAICERIMLIRPDQRDLPEGELARFVSSNALSAAAIPLDALVGDAGPHAPASAWLRTATTAQSAEDDEPAEDDEESK</sequence>
<organism evidence="2 3">
    <name type="scientific">Sphingomonas natans</name>
    <dbReference type="NCBI Taxonomy" id="3063330"/>
    <lineage>
        <taxon>Bacteria</taxon>
        <taxon>Pseudomonadati</taxon>
        <taxon>Pseudomonadota</taxon>
        <taxon>Alphaproteobacteria</taxon>
        <taxon>Sphingomonadales</taxon>
        <taxon>Sphingomonadaceae</taxon>
        <taxon>Sphingomonas</taxon>
    </lineage>
</organism>
<keyword evidence="3" id="KW-1185">Reference proteome</keyword>
<evidence type="ECO:0000313" key="2">
    <source>
        <dbReference type="EMBL" id="MDO6416192.1"/>
    </source>
</evidence>
<proteinExistence type="predicted"/>
<gene>
    <name evidence="2" type="ORF">Q4F19_17530</name>
</gene>
<feature type="region of interest" description="Disordered" evidence="1">
    <location>
        <begin position="1"/>
        <end position="20"/>
    </location>
</feature>
<reference evidence="2" key="1">
    <citation type="submission" date="2023-07" db="EMBL/GenBank/DDBJ databases">
        <authorList>
            <person name="Kim M."/>
        </authorList>
    </citation>
    <scope>NUCLEOTIDE SEQUENCE</scope>
    <source>
        <strain evidence="2">BIUV-7</strain>
    </source>
</reference>